<dbReference type="GO" id="GO:0046872">
    <property type="term" value="F:metal ion binding"/>
    <property type="evidence" value="ECO:0007669"/>
    <property type="project" value="UniProtKB-UniRule"/>
</dbReference>
<reference evidence="6" key="1">
    <citation type="journal article" date="2017" name="Nature">
        <title>The sunflower genome provides insights into oil metabolism, flowering and Asterid evolution.</title>
        <authorList>
            <person name="Badouin H."/>
            <person name="Gouzy J."/>
            <person name="Grassa C.J."/>
            <person name="Murat F."/>
            <person name="Staton S.E."/>
            <person name="Cottret L."/>
            <person name="Lelandais-Briere C."/>
            <person name="Owens G.L."/>
            <person name="Carrere S."/>
            <person name="Mayjonade B."/>
            <person name="Legrand L."/>
            <person name="Gill N."/>
            <person name="Kane N.C."/>
            <person name="Bowers J.E."/>
            <person name="Hubner S."/>
            <person name="Bellec A."/>
            <person name="Berard A."/>
            <person name="Berges H."/>
            <person name="Blanchet N."/>
            <person name="Boniface M.C."/>
            <person name="Brunel D."/>
            <person name="Catrice O."/>
            <person name="Chaidir N."/>
            <person name="Claudel C."/>
            <person name="Donnadieu C."/>
            <person name="Faraut T."/>
            <person name="Fievet G."/>
            <person name="Helmstetter N."/>
            <person name="King M."/>
            <person name="Knapp S.J."/>
            <person name="Lai Z."/>
            <person name="Le Paslier M.C."/>
            <person name="Lippi Y."/>
            <person name="Lorenzon L."/>
            <person name="Mandel J.R."/>
            <person name="Marage G."/>
            <person name="Marchand G."/>
            <person name="Marquand E."/>
            <person name="Bret-Mestries E."/>
            <person name="Morien E."/>
            <person name="Nambeesan S."/>
            <person name="Nguyen T."/>
            <person name="Pegot-Espagnet P."/>
            <person name="Pouilly N."/>
            <person name="Raftis F."/>
            <person name="Sallet E."/>
            <person name="Schiex T."/>
            <person name="Thomas J."/>
            <person name="Vandecasteele C."/>
            <person name="Vares D."/>
            <person name="Vear F."/>
            <person name="Vautrin S."/>
            <person name="Crespi M."/>
            <person name="Mangin B."/>
            <person name="Burke J.M."/>
            <person name="Salse J."/>
            <person name="Munos S."/>
            <person name="Vincourt P."/>
            <person name="Rieseberg L.H."/>
            <person name="Langlade N.B."/>
        </authorList>
    </citation>
    <scope>NUCLEOTIDE SEQUENCE</scope>
    <source>
        <tissue evidence="6">Leaves</tissue>
    </source>
</reference>
<organism evidence="6 7">
    <name type="scientific">Helianthus annuus</name>
    <name type="common">Common sunflower</name>
    <dbReference type="NCBI Taxonomy" id="4232"/>
    <lineage>
        <taxon>Eukaryota</taxon>
        <taxon>Viridiplantae</taxon>
        <taxon>Streptophyta</taxon>
        <taxon>Embryophyta</taxon>
        <taxon>Tracheophyta</taxon>
        <taxon>Spermatophyta</taxon>
        <taxon>Magnoliopsida</taxon>
        <taxon>eudicotyledons</taxon>
        <taxon>Gunneridae</taxon>
        <taxon>Pentapetalae</taxon>
        <taxon>asterids</taxon>
        <taxon>campanulids</taxon>
        <taxon>Asterales</taxon>
        <taxon>Asteraceae</taxon>
        <taxon>Asteroideae</taxon>
        <taxon>Heliantheae alliance</taxon>
        <taxon>Heliantheae</taxon>
        <taxon>Helianthus</taxon>
    </lineage>
</organism>
<evidence type="ECO:0000256" key="5">
    <source>
        <dbReference type="SAM" id="SignalP"/>
    </source>
</evidence>
<dbReference type="InterPro" id="IPR000347">
    <property type="entry name" value="Metalthion_15p"/>
</dbReference>
<dbReference type="AlphaFoldDB" id="A0A9K3DQZ8"/>
<evidence type="ECO:0000313" key="6">
    <source>
        <dbReference type="EMBL" id="KAF5759093.1"/>
    </source>
</evidence>
<comment type="caution">
    <text evidence="6">The sequence shown here is derived from an EMBL/GenBank/DDBJ whole genome shotgun (WGS) entry which is preliminary data.</text>
</comment>
<keyword evidence="5" id="KW-0732">Signal</keyword>
<evidence type="ECO:0000256" key="4">
    <source>
        <dbReference type="RuleBase" id="RU369052"/>
    </source>
</evidence>
<gene>
    <name evidence="6" type="ORF">HanXRQr2_Chr16g0737071</name>
</gene>
<dbReference type="Proteomes" id="UP000215914">
    <property type="component" value="Unassembled WGS sequence"/>
</dbReference>
<keyword evidence="7" id="KW-1185">Reference proteome</keyword>
<proteinExistence type="inferred from homology"/>
<feature type="chain" id="PRO_5039911481" description="Metallothionein-like protein" evidence="5">
    <location>
        <begin position="18"/>
        <end position="107"/>
    </location>
</feature>
<protein>
    <recommendedName>
        <fullName evidence="4">Metallothionein-like protein</fullName>
    </recommendedName>
</protein>
<dbReference type="Pfam" id="PF01439">
    <property type="entry name" value="Metallothio_2"/>
    <property type="match status" value="1"/>
</dbReference>
<feature type="signal peptide" evidence="5">
    <location>
        <begin position="1"/>
        <end position="17"/>
    </location>
</feature>
<dbReference type="Gramene" id="mRNA:HanXRQr2_Chr16g0737071">
    <property type="protein sequence ID" value="mRNA:HanXRQr2_Chr16g0737071"/>
    <property type="gene ID" value="HanXRQr2_Chr16g0737071"/>
</dbReference>
<reference evidence="6" key="2">
    <citation type="submission" date="2020-06" db="EMBL/GenBank/DDBJ databases">
        <title>Helianthus annuus Genome sequencing and assembly Release 2.</title>
        <authorList>
            <person name="Gouzy J."/>
            <person name="Langlade N."/>
            <person name="Munos S."/>
        </authorList>
    </citation>
    <scope>NUCLEOTIDE SEQUENCE</scope>
    <source>
        <tissue evidence="6">Leaves</tissue>
    </source>
</reference>
<comment type="similarity">
    <text evidence="1 4">Belongs to the metallothionein superfamily. Type 15 family.</text>
</comment>
<sequence length="107" mass="11379">MWRVALLLRMLPPYILYIASRVSHNLQKQTKMSSSTNNNCCGGSCDCGPACKCQTSGGSCKANPNISNSDTTTTVKSCCHEGSETRTVTSDGCKCGPNCNCNPCTCK</sequence>
<name>A0A9K3DQZ8_HELAN</name>
<accession>A0A9K3DQZ8</accession>
<evidence type="ECO:0000256" key="2">
    <source>
        <dbReference type="ARBA" id="ARBA00022723"/>
    </source>
</evidence>
<keyword evidence="2 4" id="KW-0479">Metal-binding</keyword>
<keyword evidence="3 4" id="KW-0480">Metal-thiolate cluster</keyword>
<evidence type="ECO:0000256" key="3">
    <source>
        <dbReference type="ARBA" id="ARBA00022851"/>
    </source>
</evidence>
<comment type="function">
    <text evidence="4">Metallothioneins have a high content of cysteine residues that bind various heavy metals.</text>
</comment>
<dbReference type="EMBL" id="MNCJ02000331">
    <property type="protein sequence ID" value="KAF5759093.1"/>
    <property type="molecule type" value="Genomic_DNA"/>
</dbReference>
<evidence type="ECO:0000256" key="1">
    <source>
        <dbReference type="ARBA" id="ARBA00005802"/>
    </source>
</evidence>
<evidence type="ECO:0000313" key="7">
    <source>
        <dbReference type="Proteomes" id="UP000215914"/>
    </source>
</evidence>